<keyword evidence="1" id="KW-0812">Transmembrane</keyword>
<evidence type="ECO:0000313" key="3">
    <source>
        <dbReference type="Proteomes" id="UP000481852"/>
    </source>
</evidence>
<reference evidence="2 3" key="1">
    <citation type="submission" date="2019-08" db="EMBL/GenBank/DDBJ databases">
        <title>In-depth cultivation of the pig gut microbiome towards novel bacterial diversity and tailored functional studies.</title>
        <authorList>
            <person name="Wylensek D."/>
            <person name="Hitch T.C.A."/>
            <person name="Clavel T."/>
        </authorList>
    </citation>
    <scope>NUCLEOTIDE SEQUENCE [LARGE SCALE GENOMIC DNA]</scope>
    <source>
        <strain evidence="2 3">Oil+RF-744-WCA-WT-11</strain>
    </source>
</reference>
<dbReference type="RefSeq" id="WP_154525558.1">
    <property type="nucleotide sequence ID" value="NZ_VULZ01000008.1"/>
</dbReference>
<keyword evidence="1" id="KW-0472">Membrane</keyword>
<keyword evidence="1" id="KW-1133">Transmembrane helix</keyword>
<name>A0A6L5X6N8_9FIRM</name>
<dbReference type="AlphaFoldDB" id="A0A6L5X6N8"/>
<protein>
    <submittedName>
        <fullName evidence="2">Uncharacterized protein</fullName>
    </submittedName>
</protein>
<dbReference type="EMBL" id="VULZ01000008">
    <property type="protein sequence ID" value="MSS15078.1"/>
    <property type="molecule type" value="Genomic_DNA"/>
</dbReference>
<sequence>MKSRKSAWTRVVIIFLALILVSILIVQLLEMWKKAALETPQATKESRRDEDIIEDNYIAMMNYISLVNDEIDSSKKNKLLLEQVYKSLMDNTAPHAIDDRTQVQFNNMLTEINNLRMIDVKRDRLNYIYQQNQAQSMRAVVPNPISFLAGTTSIQFGALASAIAYMAIDSTTSYKSATSTTDLKYLQDGWELDDEETNSLNQSREDLFNYMIDMVQKNHIPDQYVLDSETVEEYVKYKEEKNNTRRIEYLESKKDTFLKFGDYWLTLADSYYQNGDYSNCIDAIDSYINLNVDIFRKDHGLAKVLPLAISATQESVHNKAKQRKSIESYLSLLKSNLETDDWALRYFAAQTDEYLYSMTQNKGYLQDAYSLAKENVNYLIDKQLSLNKQYLKRVQKKKIPKDASKEQKKEIKEYNKLLVEKRKTELPPVYEPLYLNCDLMFALLKKLNLPLEESKKLETILHGNDSKSTLFLTAPLENMYDADDSKTIDDSGIAFDDKKLIIPAYLVSERAKVVVMIGEKSDKVNISDWVVSEVDRSKKKKSKISDITIRYESKNFSDYAFEKNMPVQVVITPVNGSSCPDISVKFRTKMKKFLWIPSPVFERVT</sequence>
<feature type="transmembrane region" description="Helical" evidence="1">
    <location>
        <begin position="7"/>
        <end position="29"/>
    </location>
</feature>
<gene>
    <name evidence="2" type="ORF">FYJ35_08525</name>
</gene>
<evidence type="ECO:0000313" key="2">
    <source>
        <dbReference type="EMBL" id="MSS15078.1"/>
    </source>
</evidence>
<accession>A0A6L5X6N8</accession>
<keyword evidence="3" id="KW-1185">Reference proteome</keyword>
<proteinExistence type="predicted"/>
<dbReference type="Proteomes" id="UP000481852">
    <property type="component" value="Unassembled WGS sequence"/>
</dbReference>
<evidence type="ECO:0000256" key="1">
    <source>
        <dbReference type="SAM" id="Phobius"/>
    </source>
</evidence>
<comment type="caution">
    <text evidence="2">The sequence shown here is derived from an EMBL/GenBank/DDBJ whole genome shotgun (WGS) entry which is preliminary data.</text>
</comment>
<organism evidence="2 3">
    <name type="scientific">Porcincola intestinalis</name>
    <dbReference type="NCBI Taxonomy" id="2606632"/>
    <lineage>
        <taxon>Bacteria</taxon>
        <taxon>Bacillati</taxon>
        <taxon>Bacillota</taxon>
        <taxon>Clostridia</taxon>
        <taxon>Lachnospirales</taxon>
        <taxon>Lachnospiraceae</taxon>
        <taxon>Porcincola</taxon>
    </lineage>
</organism>